<evidence type="ECO:0000256" key="2">
    <source>
        <dbReference type="ARBA" id="ARBA00022747"/>
    </source>
</evidence>
<proteinExistence type="inferred from homology"/>
<sequence length="417" mass="47489">MESNGWRECKLINVVQFNPKESIKKGDMAKKISMDKLESYTRKITGFEIAKFKGGTKFRNGDTLLARITPCLENGKTAQVGILNKNEVAFGSTEFIVLREKLGITDNDFIYYMSISPEFRNLAIRSMNGSSGRQRVQKDVLEECEIKLPLLKEQKAIAHILSTLDEKIEVNNQINKTLEKMAQLIFKHWFVDFEFPNEEGKPYKSSEGKMVESELGMIPEGWKVEELGNLAKKVITGKTPSTKNEKNYGNKYPFITIPDMHNSIFVIKAERFLSEIGNQTQIKKLLPKNSIMVSCIATVGLVSINAIPAHTNQQINSVIPKNDEDLYYFYEYLNLIGDKLKTIGSTGSTTLNVNKTEFEKIKCIYPLSKIVKDFHSLIRSSFEIIKQRQIENEILIDLRDTLLPKLMSGEIRVPLNN</sequence>
<dbReference type="InterPro" id="IPR052021">
    <property type="entry name" value="Type-I_RS_S_subunit"/>
</dbReference>
<keyword evidence="2" id="KW-0680">Restriction system</keyword>
<evidence type="ECO:0000259" key="4">
    <source>
        <dbReference type="Pfam" id="PF01420"/>
    </source>
</evidence>
<dbReference type="SUPFAM" id="SSF116734">
    <property type="entry name" value="DNA methylase specificity domain"/>
    <property type="match status" value="2"/>
</dbReference>
<dbReference type="PANTHER" id="PTHR30408">
    <property type="entry name" value="TYPE-1 RESTRICTION ENZYME ECOKI SPECIFICITY PROTEIN"/>
    <property type="match status" value="1"/>
</dbReference>
<feature type="domain" description="Type I restriction modification DNA specificity" evidence="4">
    <location>
        <begin position="219"/>
        <end position="390"/>
    </location>
</feature>
<dbReference type="Gene3D" id="3.90.220.20">
    <property type="entry name" value="DNA methylase specificity domains"/>
    <property type="match status" value="2"/>
</dbReference>
<comment type="caution">
    <text evidence="5">The sequence shown here is derived from an EMBL/GenBank/DDBJ whole genome shotgun (WGS) entry which is preliminary data.</text>
</comment>
<organism evidence="5 6">
    <name type="scientific">Clostridium luticellarii</name>
    <dbReference type="NCBI Taxonomy" id="1691940"/>
    <lineage>
        <taxon>Bacteria</taxon>
        <taxon>Bacillati</taxon>
        <taxon>Bacillota</taxon>
        <taxon>Clostridia</taxon>
        <taxon>Eubacteriales</taxon>
        <taxon>Clostridiaceae</taxon>
        <taxon>Clostridium</taxon>
    </lineage>
</organism>
<dbReference type="InterPro" id="IPR000055">
    <property type="entry name" value="Restrct_endonuc_typeI_TRD"/>
</dbReference>
<dbReference type="RefSeq" id="WP_106008550.1">
    <property type="nucleotide sequence ID" value="NZ_PVXP01000010.1"/>
</dbReference>
<dbReference type="Proteomes" id="UP000237798">
    <property type="component" value="Unassembled WGS sequence"/>
</dbReference>
<dbReference type="EMBL" id="PVXP01000010">
    <property type="protein sequence ID" value="PRR85870.1"/>
    <property type="molecule type" value="Genomic_DNA"/>
</dbReference>
<dbReference type="Pfam" id="PF01420">
    <property type="entry name" value="Methylase_S"/>
    <property type="match status" value="2"/>
</dbReference>
<dbReference type="Gene3D" id="1.10.287.1120">
    <property type="entry name" value="Bipartite methylase S protein"/>
    <property type="match status" value="1"/>
</dbReference>
<evidence type="ECO:0000256" key="3">
    <source>
        <dbReference type="ARBA" id="ARBA00023125"/>
    </source>
</evidence>
<dbReference type="CDD" id="cd17260">
    <property type="entry name" value="RMtype1_S_EcoEI-TRD1-CR1_like"/>
    <property type="match status" value="1"/>
</dbReference>
<dbReference type="GO" id="GO:0003677">
    <property type="term" value="F:DNA binding"/>
    <property type="evidence" value="ECO:0007669"/>
    <property type="project" value="UniProtKB-KW"/>
</dbReference>
<reference evidence="5 6" key="1">
    <citation type="submission" date="2018-03" db="EMBL/GenBank/DDBJ databases">
        <title>Genome sequence of Clostridium luticellarii DSM 29923.</title>
        <authorList>
            <person name="Poehlein A."/>
            <person name="Daniel R."/>
        </authorList>
    </citation>
    <scope>NUCLEOTIDE SEQUENCE [LARGE SCALE GENOMIC DNA]</scope>
    <source>
        <strain evidence="5 6">DSM 29923</strain>
    </source>
</reference>
<keyword evidence="6" id="KW-1185">Reference proteome</keyword>
<protein>
    <submittedName>
        <fullName evidence="5">EcoKI restriction-modification system protein HsdS</fullName>
    </submittedName>
</protein>
<dbReference type="REBASE" id="268071">
    <property type="entry name" value="S.Clu29923ORF10750P"/>
</dbReference>
<evidence type="ECO:0000313" key="6">
    <source>
        <dbReference type="Proteomes" id="UP000237798"/>
    </source>
</evidence>
<feature type="domain" description="Type I restriction modification DNA specificity" evidence="4">
    <location>
        <begin position="5"/>
        <end position="180"/>
    </location>
</feature>
<dbReference type="GO" id="GO:0009307">
    <property type="term" value="P:DNA restriction-modification system"/>
    <property type="evidence" value="ECO:0007669"/>
    <property type="project" value="UniProtKB-KW"/>
</dbReference>
<dbReference type="CDD" id="cd17251">
    <property type="entry name" value="RMtype1_S_HinAWORF1578P-TRD2-CR2_like"/>
    <property type="match status" value="1"/>
</dbReference>
<keyword evidence="3" id="KW-0238">DNA-binding</keyword>
<evidence type="ECO:0000313" key="5">
    <source>
        <dbReference type="EMBL" id="PRR85870.1"/>
    </source>
</evidence>
<dbReference type="PANTHER" id="PTHR30408:SF13">
    <property type="entry name" value="TYPE I RESTRICTION ENZYME HINDI SPECIFICITY SUBUNIT"/>
    <property type="match status" value="1"/>
</dbReference>
<comment type="similarity">
    <text evidence="1">Belongs to the type-I restriction system S methylase family.</text>
</comment>
<gene>
    <name evidence="5" type="ORF">CLLU_10740</name>
</gene>
<evidence type="ECO:0000256" key="1">
    <source>
        <dbReference type="ARBA" id="ARBA00010923"/>
    </source>
</evidence>
<dbReference type="AlphaFoldDB" id="A0A2T0BPS5"/>
<dbReference type="OrthoDB" id="9811611at2"/>
<name>A0A2T0BPS5_9CLOT</name>
<dbReference type="InterPro" id="IPR044946">
    <property type="entry name" value="Restrct_endonuc_typeI_TRD_sf"/>
</dbReference>
<accession>A0A2T0BPS5</accession>